<reference evidence="2" key="1">
    <citation type="submission" date="2021-03" db="EMBL/GenBank/DDBJ databases">
        <title>Draft genome sequence of rust myrtle Austropuccinia psidii MF-1, a brazilian biotype.</title>
        <authorList>
            <person name="Quecine M.C."/>
            <person name="Pachon D.M.R."/>
            <person name="Bonatelli M.L."/>
            <person name="Correr F.H."/>
            <person name="Franceschini L.M."/>
            <person name="Leite T.F."/>
            <person name="Margarido G.R.A."/>
            <person name="Almeida C.A."/>
            <person name="Ferrarezi J.A."/>
            <person name="Labate C.A."/>
        </authorList>
    </citation>
    <scope>NUCLEOTIDE SEQUENCE</scope>
    <source>
        <strain evidence="2">MF-1</strain>
    </source>
</reference>
<name>A0A9Q3JLK3_9BASI</name>
<evidence type="ECO:0000256" key="1">
    <source>
        <dbReference type="SAM" id="MobiDB-lite"/>
    </source>
</evidence>
<accession>A0A9Q3JLK3</accession>
<protein>
    <submittedName>
        <fullName evidence="2">Uncharacterized protein</fullName>
    </submittedName>
</protein>
<dbReference type="AlphaFoldDB" id="A0A9Q3JLK3"/>
<dbReference type="EMBL" id="AVOT02075732">
    <property type="protein sequence ID" value="MBW0564373.1"/>
    <property type="molecule type" value="Genomic_DNA"/>
</dbReference>
<organism evidence="2 3">
    <name type="scientific">Austropuccinia psidii MF-1</name>
    <dbReference type="NCBI Taxonomy" id="1389203"/>
    <lineage>
        <taxon>Eukaryota</taxon>
        <taxon>Fungi</taxon>
        <taxon>Dikarya</taxon>
        <taxon>Basidiomycota</taxon>
        <taxon>Pucciniomycotina</taxon>
        <taxon>Pucciniomycetes</taxon>
        <taxon>Pucciniales</taxon>
        <taxon>Sphaerophragmiaceae</taxon>
        <taxon>Austropuccinia</taxon>
    </lineage>
</organism>
<gene>
    <name evidence="2" type="ORF">O181_104088</name>
</gene>
<proteinExistence type="predicted"/>
<dbReference type="Proteomes" id="UP000765509">
    <property type="component" value="Unassembled WGS sequence"/>
</dbReference>
<feature type="region of interest" description="Disordered" evidence="1">
    <location>
        <begin position="42"/>
        <end position="121"/>
    </location>
</feature>
<comment type="caution">
    <text evidence="2">The sequence shown here is derived from an EMBL/GenBank/DDBJ whole genome shotgun (WGS) entry which is preliminary data.</text>
</comment>
<evidence type="ECO:0000313" key="3">
    <source>
        <dbReference type="Proteomes" id="UP000765509"/>
    </source>
</evidence>
<keyword evidence="3" id="KW-1185">Reference proteome</keyword>
<feature type="compositionally biased region" description="Low complexity" evidence="1">
    <location>
        <begin position="92"/>
        <end position="103"/>
    </location>
</feature>
<sequence>MSFQPGISKILAKQNEYINELKNRLEKHYEEVEKLLQKVHSLKVQPGQNSGTSSKASKVKSPKEKSIVKNKSPKTPSTRSNKKGLGRHQKKSSSTPKPSASAPLQTPKPKPNQLIINQTPQGFKPAKVSFLHYAVSKI</sequence>
<feature type="compositionally biased region" description="Polar residues" evidence="1">
    <location>
        <begin position="46"/>
        <end position="56"/>
    </location>
</feature>
<feature type="compositionally biased region" description="Basic residues" evidence="1">
    <location>
        <begin position="80"/>
        <end position="91"/>
    </location>
</feature>
<evidence type="ECO:0000313" key="2">
    <source>
        <dbReference type="EMBL" id="MBW0564373.1"/>
    </source>
</evidence>